<protein>
    <submittedName>
        <fullName evidence="1">Uncharacterized protein</fullName>
    </submittedName>
</protein>
<name>A0A0E9UNC4_ANGAN</name>
<reference evidence="1" key="1">
    <citation type="submission" date="2014-11" db="EMBL/GenBank/DDBJ databases">
        <authorList>
            <person name="Amaro Gonzalez C."/>
        </authorList>
    </citation>
    <scope>NUCLEOTIDE SEQUENCE</scope>
</reference>
<sequence>MSSAVKIIHPSNEYILFDNNKNHHN</sequence>
<dbReference type="AlphaFoldDB" id="A0A0E9UNC4"/>
<proteinExistence type="predicted"/>
<organism evidence="1">
    <name type="scientific">Anguilla anguilla</name>
    <name type="common">European freshwater eel</name>
    <name type="synonym">Muraena anguilla</name>
    <dbReference type="NCBI Taxonomy" id="7936"/>
    <lineage>
        <taxon>Eukaryota</taxon>
        <taxon>Metazoa</taxon>
        <taxon>Chordata</taxon>
        <taxon>Craniata</taxon>
        <taxon>Vertebrata</taxon>
        <taxon>Euteleostomi</taxon>
        <taxon>Actinopterygii</taxon>
        <taxon>Neopterygii</taxon>
        <taxon>Teleostei</taxon>
        <taxon>Anguilliformes</taxon>
        <taxon>Anguillidae</taxon>
        <taxon>Anguilla</taxon>
    </lineage>
</organism>
<accession>A0A0E9UNC4</accession>
<evidence type="ECO:0000313" key="1">
    <source>
        <dbReference type="EMBL" id="JAH66468.1"/>
    </source>
</evidence>
<dbReference type="EMBL" id="GBXM01042109">
    <property type="protein sequence ID" value="JAH66468.1"/>
    <property type="molecule type" value="Transcribed_RNA"/>
</dbReference>
<reference evidence="1" key="2">
    <citation type="journal article" date="2015" name="Fish Shellfish Immunol.">
        <title>Early steps in the European eel (Anguilla anguilla)-Vibrio vulnificus interaction in the gills: Role of the RtxA13 toxin.</title>
        <authorList>
            <person name="Callol A."/>
            <person name="Pajuelo D."/>
            <person name="Ebbesson L."/>
            <person name="Teles M."/>
            <person name="MacKenzie S."/>
            <person name="Amaro C."/>
        </authorList>
    </citation>
    <scope>NUCLEOTIDE SEQUENCE</scope>
</reference>